<protein>
    <submittedName>
        <fullName evidence="2">Uncharacterized protein</fullName>
    </submittedName>
</protein>
<name>A0A478FS86_9MOLU</name>
<organism evidence="2 3">
    <name type="scientific">Candidatus Mycoplasma haematohominis</name>
    <dbReference type="NCBI Taxonomy" id="1494318"/>
    <lineage>
        <taxon>Bacteria</taxon>
        <taxon>Bacillati</taxon>
        <taxon>Mycoplasmatota</taxon>
        <taxon>Mollicutes</taxon>
        <taxon>Mycoplasmataceae</taxon>
        <taxon>Mycoplasma</taxon>
    </lineage>
</organism>
<feature type="region of interest" description="Disordered" evidence="1">
    <location>
        <begin position="94"/>
        <end position="121"/>
    </location>
</feature>
<gene>
    <name evidence="2" type="ORF">MHSWG343_10850</name>
</gene>
<dbReference type="Proteomes" id="UP000324831">
    <property type="component" value="Unassembled WGS sequence"/>
</dbReference>
<accession>A0A478FS86</accession>
<evidence type="ECO:0000256" key="1">
    <source>
        <dbReference type="SAM" id="MobiDB-lite"/>
    </source>
</evidence>
<reference evidence="2 3" key="1">
    <citation type="submission" date="2019-01" db="EMBL/GenBank/DDBJ databases">
        <title>Draft genome sequences of Candidatus Mycoplasma haemohominis SWG34-3 identified from a patient with pyrexia, anemia and liver dysfunction.</title>
        <authorList>
            <person name="Sekizuka T."/>
            <person name="Hattori N."/>
            <person name="Katano H."/>
            <person name="Takuma T."/>
            <person name="Ito T."/>
            <person name="Arai N."/>
            <person name="Yanai R."/>
            <person name="Ishii S."/>
            <person name="Miura Y."/>
            <person name="Tokunaga T."/>
            <person name="Watanabe H."/>
            <person name="Nomura N."/>
            <person name="Eguchi J."/>
            <person name="Arai T."/>
            <person name="Hasegawa H."/>
            <person name="Nakamaki T."/>
            <person name="Wakita T."/>
            <person name="Niki Y."/>
            <person name="Kuroda M."/>
        </authorList>
    </citation>
    <scope>NUCLEOTIDE SEQUENCE [LARGE SCALE GENOMIC DNA]</scope>
    <source>
        <strain evidence="2">SWG34-3</strain>
    </source>
</reference>
<sequence>MNQSQAASLAALGAVGAGSVGVGTAYATGAFDAKYLNFDDYVKNGGKYRYIGSTSEDTSSDPTAENIKKLIKEPATKNLYKDFLKGKIKDMSVSGVQTNDKPGNDDISKIGESGDSNDTITGKAASFVSKWCIEKKQSKPSSNDGKTKFKEKEITSAGEWSTFEKLCLEKLPN</sequence>
<evidence type="ECO:0000313" key="3">
    <source>
        <dbReference type="Proteomes" id="UP000324831"/>
    </source>
</evidence>
<evidence type="ECO:0000313" key="2">
    <source>
        <dbReference type="EMBL" id="GCE64077.1"/>
    </source>
</evidence>
<proteinExistence type="predicted"/>
<comment type="caution">
    <text evidence="2">The sequence shown here is derived from an EMBL/GenBank/DDBJ whole genome shotgun (WGS) entry which is preliminary data.</text>
</comment>
<dbReference type="EMBL" id="BIMN01000012">
    <property type="protein sequence ID" value="GCE64077.1"/>
    <property type="molecule type" value="Genomic_DNA"/>
</dbReference>
<dbReference type="AlphaFoldDB" id="A0A478FS86"/>